<evidence type="ECO:0000313" key="8">
    <source>
        <dbReference type="Proteomes" id="UP000308549"/>
    </source>
</evidence>
<keyword evidence="8" id="KW-1185">Reference proteome</keyword>
<feature type="binding site" evidence="4">
    <location>
        <position position="115"/>
    </location>
    <ligand>
        <name>substrate</name>
    </ligand>
</feature>
<dbReference type="PANTHER" id="PTHR43827:SF13">
    <property type="entry name" value="ALDO_KETO REDUCTASE FAMILY PROTEIN"/>
    <property type="match status" value="1"/>
</dbReference>
<evidence type="ECO:0000313" key="7">
    <source>
        <dbReference type="EMBL" id="TKA25839.1"/>
    </source>
</evidence>
<keyword evidence="2" id="KW-0560">Oxidoreductase</keyword>
<evidence type="ECO:0000256" key="4">
    <source>
        <dbReference type="PIRSR" id="PIRSR000097-2"/>
    </source>
</evidence>
<sequence length="284" mass="31545">MATSQTLRSTVKLASGDELPVLGFGVWDSPSNLTTKSCLEALKVGYRHIDTAQLYGNEAEVGEAVKQSGLKREDVFITSKIYTPAADGPSTYQKCLDSVKKIVGETGYLDLLLIHNANVGAEPRKKMWLEMEKLHEEGKLKSIGVSNYGVAHLKDLKSYGTKVWPPAVNQLELHPWLQQREVIDYCNKHGIAIEAYCPLVRNQKSDNPTLNAIAKKHDKTTAQVLIRYSVQKGWVPLPKSDNPGRIAQNADVFDFELSKDDMEKLDAQPQEPALVLAVDNESEE</sequence>
<dbReference type="InterPro" id="IPR023210">
    <property type="entry name" value="NADP_OxRdtase_dom"/>
</dbReference>
<dbReference type="InterPro" id="IPR020471">
    <property type="entry name" value="AKR"/>
</dbReference>
<dbReference type="CDD" id="cd19071">
    <property type="entry name" value="AKR_AKR1-5-like"/>
    <property type="match status" value="1"/>
</dbReference>
<dbReference type="InterPro" id="IPR036812">
    <property type="entry name" value="NAD(P)_OxRdtase_dom_sf"/>
</dbReference>
<dbReference type="SUPFAM" id="SSF51430">
    <property type="entry name" value="NAD(P)-linked oxidoreductase"/>
    <property type="match status" value="1"/>
</dbReference>
<dbReference type="OrthoDB" id="416253at2759"/>
<dbReference type="PROSITE" id="PS00798">
    <property type="entry name" value="ALDOKETO_REDUCTASE_1"/>
    <property type="match status" value="1"/>
</dbReference>
<evidence type="ECO:0000256" key="1">
    <source>
        <dbReference type="ARBA" id="ARBA00007905"/>
    </source>
</evidence>
<reference evidence="7 8" key="1">
    <citation type="submission" date="2017-03" db="EMBL/GenBank/DDBJ databases">
        <title>Genomes of endolithic fungi from Antarctica.</title>
        <authorList>
            <person name="Coleine C."/>
            <person name="Masonjones S."/>
            <person name="Stajich J.E."/>
        </authorList>
    </citation>
    <scope>NUCLEOTIDE SEQUENCE [LARGE SCALE GENOMIC DNA]</scope>
    <source>
        <strain evidence="7 8">CCFEE 6315</strain>
    </source>
</reference>
<dbReference type="Pfam" id="PF00248">
    <property type="entry name" value="Aldo_ket_red"/>
    <property type="match status" value="1"/>
</dbReference>
<proteinExistence type="inferred from homology"/>
<dbReference type="AlphaFoldDB" id="A0A4V5N416"/>
<accession>A0A4V5N416</accession>
<dbReference type="Proteomes" id="UP000308549">
    <property type="component" value="Unassembled WGS sequence"/>
</dbReference>
<name>A0A4V5N416_9PEZI</name>
<dbReference type="EMBL" id="NAJL01000032">
    <property type="protein sequence ID" value="TKA25839.1"/>
    <property type="molecule type" value="Genomic_DNA"/>
</dbReference>
<dbReference type="FunFam" id="3.20.20.100:FF:000015">
    <property type="entry name" value="Oxidoreductase, aldo/keto reductase family"/>
    <property type="match status" value="1"/>
</dbReference>
<feature type="site" description="Lowers pKa of active site Tyr" evidence="5">
    <location>
        <position position="80"/>
    </location>
</feature>
<protein>
    <recommendedName>
        <fullName evidence="6">NADP-dependent oxidoreductase domain-containing protein</fullName>
    </recommendedName>
</protein>
<dbReference type="PRINTS" id="PR00069">
    <property type="entry name" value="ALDKETRDTASE"/>
</dbReference>
<comment type="similarity">
    <text evidence="1">Belongs to the aldo/keto reductase family.</text>
</comment>
<dbReference type="InterPro" id="IPR018170">
    <property type="entry name" value="Aldo/ket_reductase_CS"/>
</dbReference>
<dbReference type="PIRSF" id="PIRSF000097">
    <property type="entry name" value="AKR"/>
    <property type="match status" value="1"/>
</dbReference>
<evidence type="ECO:0000256" key="2">
    <source>
        <dbReference type="ARBA" id="ARBA00023002"/>
    </source>
</evidence>
<dbReference type="PROSITE" id="PS00063">
    <property type="entry name" value="ALDOKETO_REDUCTASE_3"/>
    <property type="match status" value="1"/>
</dbReference>
<evidence type="ECO:0000259" key="6">
    <source>
        <dbReference type="Pfam" id="PF00248"/>
    </source>
</evidence>
<comment type="caution">
    <text evidence="7">The sequence shown here is derived from an EMBL/GenBank/DDBJ whole genome shotgun (WGS) entry which is preliminary data.</text>
</comment>
<feature type="active site" description="Proton donor" evidence="3">
    <location>
        <position position="55"/>
    </location>
</feature>
<dbReference type="Gene3D" id="3.20.20.100">
    <property type="entry name" value="NADP-dependent oxidoreductase domain"/>
    <property type="match status" value="1"/>
</dbReference>
<dbReference type="GO" id="GO:0016491">
    <property type="term" value="F:oxidoreductase activity"/>
    <property type="evidence" value="ECO:0007669"/>
    <property type="project" value="UniProtKB-KW"/>
</dbReference>
<evidence type="ECO:0000256" key="5">
    <source>
        <dbReference type="PIRSR" id="PIRSR000097-3"/>
    </source>
</evidence>
<organism evidence="7 8">
    <name type="scientific">Salinomyces thailandicus</name>
    <dbReference type="NCBI Taxonomy" id="706561"/>
    <lineage>
        <taxon>Eukaryota</taxon>
        <taxon>Fungi</taxon>
        <taxon>Dikarya</taxon>
        <taxon>Ascomycota</taxon>
        <taxon>Pezizomycotina</taxon>
        <taxon>Dothideomycetes</taxon>
        <taxon>Dothideomycetidae</taxon>
        <taxon>Mycosphaerellales</taxon>
        <taxon>Teratosphaeriaceae</taxon>
        <taxon>Salinomyces</taxon>
    </lineage>
</organism>
<gene>
    <name evidence="7" type="ORF">B0A50_05594</name>
</gene>
<dbReference type="PANTHER" id="PTHR43827">
    <property type="entry name" value="2,5-DIKETO-D-GLUCONIC ACID REDUCTASE"/>
    <property type="match status" value="1"/>
</dbReference>
<feature type="domain" description="NADP-dependent oxidoreductase" evidence="6">
    <location>
        <begin position="39"/>
        <end position="267"/>
    </location>
</feature>
<evidence type="ECO:0000256" key="3">
    <source>
        <dbReference type="PIRSR" id="PIRSR000097-1"/>
    </source>
</evidence>